<keyword evidence="5" id="KW-1185">Reference proteome</keyword>
<reference evidence="4" key="1">
    <citation type="submission" date="2022-07" db="EMBL/GenBank/DDBJ databases">
        <authorList>
            <person name="Trinca V."/>
            <person name="Uliana J.V.C."/>
            <person name="Torres T.T."/>
            <person name="Ward R.J."/>
            <person name="Monesi N."/>
        </authorList>
    </citation>
    <scope>NUCLEOTIDE SEQUENCE</scope>
    <source>
        <strain evidence="4">HSMRA1968</strain>
        <tissue evidence="4">Whole embryos</tissue>
    </source>
</reference>
<dbReference type="AlphaFoldDB" id="A0A9Q0N7N6"/>
<name>A0A9Q0N7N6_9DIPT</name>
<dbReference type="Proteomes" id="UP001151699">
    <property type="component" value="Chromosome A"/>
</dbReference>
<evidence type="ECO:0000313" key="5">
    <source>
        <dbReference type="Proteomes" id="UP001151699"/>
    </source>
</evidence>
<accession>A0A9Q0N7N6</accession>
<organism evidence="4 5">
    <name type="scientific">Pseudolycoriella hygida</name>
    <dbReference type="NCBI Taxonomy" id="35572"/>
    <lineage>
        <taxon>Eukaryota</taxon>
        <taxon>Metazoa</taxon>
        <taxon>Ecdysozoa</taxon>
        <taxon>Arthropoda</taxon>
        <taxon>Hexapoda</taxon>
        <taxon>Insecta</taxon>
        <taxon>Pterygota</taxon>
        <taxon>Neoptera</taxon>
        <taxon>Endopterygota</taxon>
        <taxon>Diptera</taxon>
        <taxon>Nematocera</taxon>
        <taxon>Sciaroidea</taxon>
        <taxon>Sciaridae</taxon>
        <taxon>Pseudolycoriella</taxon>
    </lineage>
</organism>
<dbReference type="OrthoDB" id="6595846at2759"/>
<dbReference type="InterPro" id="IPR036728">
    <property type="entry name" value="PBP_GOBP_sf"/>
</dbReference>
<comment type="caution">
    <text evidence="4">The sequence shown here is derived from an EMBL/GenBank/DDBJ whole genome shotgun (WGS) entry which is preliminary data.</text>
</comment>
<comment type="subcellular location">
    <subcellularLocation>
        <location evidence="1">Secreted</location>
    </subcellularLocation>
</comment>
<dbReference type="CDD" id="cd23992">
    <property type="entry name" value="PBP_GOBP"/>
    <property type="match status" value="1"/>
</dbReference>
<evidence type="ECO:0000256" key="1">
    <source>
        <dbReference type="ARBA" id="ARBA00004613"/>
    </source>
</evidence>
<dbReference type="InterPro" id="IPR006170">
    <property type="entry name" value="PBP/GOBP"/>
</dbReference>
<dbReference type="Pfam" id="PF01395">
    <property type="entry name" value="PBP_GOBP"/>
    <property type="match status" value="1"/>
</dbReference>
<dbReference type="Gene3D" id="1.10.238.20">
    <property type="entry name" value="Pheromone/general odorant binding protein domain"/>
    <property type="match status" value="1"/>
</dbReference>
<protein>
    <submittedName>
        <fullName evidence="4">Uncharacterized protein</fullName>
    </submittedName>
</protein>
<gene>
    <name evidence="4" type="ORF">Bhyg_00506</name>
</gene>
<evidence type="ECO:0000256" key="2">
    <source>
        <dbReference type="ARBA" id="ARBA00008098"/>
    </source>
</evidence>
<dbReference type="GO" id="GO:0005576">
    <property type="term" value="C:extracellular region"/>
    <property type="evidence" value="ECO:0007669"/>
    <property type="project" value="UniProtKB-SubCell"/>
</dbReference>
<dbReference type="SUPFAM" id="SSF47565">
    <property type="entry name" value="Insect pheromone/odorant-binding proteins"/>
    <property type="match status" value="1"/>
</dbReference>
<dbReference type="GO" id="GO:0005549">
    <property type="term" value="F:odorant binding"/>
    <property type="evidence" value="ECO:0007669"/>
    <property type="project" value="InterPro"/>
</dbReference>
<evidence type="ECO:0000313" key="4">
    <source>
        <dbReference type="EMBL" id="KAJ6645302.1"/>
    </source>
</evidence>
<sequence>MNLKPKTRSMKCLTACLLEKSDKIANKKFDTQGVIKSIEKYPNVSNKLRKSVTELVMECGRVTEPDRCEYASKIVDCLIAGAAKRGIQPTPQNGFAP</sequence>
<comment type="similarity">
    <text evidence="2">Belongs to the PBP/GOBP family.</text>
</comment>
<evidence type="ECO:0000256" key="3">
    <source>
        <dbReference type="ARBA" id="ARBA00022525"/>
    </source>
</evidence>
<keyword evidence="3" id="KW-0964">Secreted</keyword>
<dbReference type="EMBL" id="WJQU01000001">
    <property type="protein sequence ID" value="KAJ6645302.1"/>
    <property type="molecule type" value="Genomic_DNA"/>
</dbReference>
<proteinExistence type="inferred from homology"/>